<feature type="domain" description="Fibronectin type-III" evidence="8">
    <location>
        <begin position="2697"/>
        <end position="2793"/>
    </location>
</feature>
<dbReference type="InterPro" id="IPR040325">
    <property type="entry name" value="RIMBP1/2/3"/>
</dbReference>
<dbReference type="Gene3D" id="2.30.30.40">
    <property type="entry name" value="SH3 Domains"/>
    <property type="match status" value="3"/>
</dbReference>
<comment type="similarity">
    <text evidence="1">Belongs to the RIMBP family.</text>
</comment>
<dbReference type="PROSITE" id="PS50853">
    <property type="entry name" value="FN3"/>
    <property type="match status" value="1"/>
</dbReference>
<feature type="coiled-coil region" evidence="5">
    <location>
        <begin position="752"/>
        <end position="779"/>
    </location>
</feature>
<protein>
    <submittedName>
        <fullName evidence="10">Uncharacterized protein LOC100199386 isoform X2</fullName>
    </submittedName>
</protein>
<dbReference type="PANTHER" id="PTHR14234:SF19">
    <property type="entry name" value="RIM-BINDING PROTEIN, ISOFORM F"/>
    <property type="match status" value="1"/>
</dbReference>
<dbReference type="GeneID" id="100199386"/>
<feature type="domain" description="SH3" evidence="7">
    <location>
        <begin position="2804"/>
        <end position="2871"/>
    </location>
</feature>
<feature type="coiled-coil region" evidence="5">
    <location>
        <begin position="166"/>
        <end position="257"/>
    </location>
</feature>
<gene>
    <name evidence="10" type="primary">LOC100199386</name>
</gene>
<keyword evidence="3" id="KW-0677">Repeat</keyword>
<evidence type="ECO:0000313" key="10">
    <source>
        <dbReference type="RefSeq" id="XP_065649574.1"/>
    </source>
</evidence>
<feature type="coiled-coil region" evidence="5">
    <location>
        <begin position="2256"/>
        <end position="2332"/>
    </location>
</feature>
<feature type="domain" description="SH3" evidence="7">
    <location>
        <begin position="2481"/>
        <end position="2541"/>
    </location>
</feature>
<dbReference type="PANTHER" id="PTHR14234">
    <property type="entry name" value="RIM BINDING PROTEIN-RELATED"/>
    <property type="match status" value="1"/>
</dbReference>
<evidence type="ECO:0000256" key="4">
    <source>
        <dbReference type="PROSITE-ProRule" id="PRU00192"/>
    </source>
</evidence>
<dbReference type="InterPro" id="IPR013783">
    <property type="entry name" value="Ig-like_fold"/>
</dbReference>
<organism evidence="9 10">
    <name type="scientific">Hydra vulgaris</name>
    <name type="common">Hydra</name>
    <name type="synonym">Hydra attenuata</name>
    <dbReference type="NCBI Taxonomy" id="6087"/>
    <lineage>
        <taxon>Eukaryota</taxon>
        <taxon>Metazoa</taxon>
        <taxon>Cnidaria</taxon>
        <taxon>Hydrozoa</taxon>
        <taxon>Hydroidolina</taxon>
        <taxon>Anthoathecata</taxon>
        <taxon>Aplanulata</taxon>
        <taxon>Hydridae</taxon>
        <taxon>Hydra</taxon>
    </lineage>
</organism>
<dbReference type="InterPro" id="IPR036028">
    <property type="entry name" value="SH3-like_dom_sf"/>
</dbReference>
<dbReference type="SUPFAM" id="SSF101447">
    <property type="entry name" value="Formin homology 2 domain (FH2 domain)"/>
    <property type="match status" value="1"/>
</dbReference>
<evidence type="ECO:0000313" key="9">
    <source>
        <dbReference type="Proteomes" id="UP001652625"/>
    </source>
</evidence>
<evidence type="ECO:0000256" key="5">
    <source>
        <dbReference type="SAM" id="Coils"/>
    </source>
</evidence>
<feature type="coiled-coil region" evidence="5">
    <location>
        <begin position="2176"/>
        <end position="2227"/>
    </location>
</feature>
<feature type="coiled-coil region" evidence="5">
    <location>
        <begin position="2027"/>
        <end position="2075"/>
    </location>
</feature>
<evidence type="ECO:0000256" key="6">
    <source>
        <dbReference type="SAM" id="MobiDB-lite"/>
    </source>
</evidence>
<proteinExistence type="inferred from homology"/>
<feature type="region of interest" description="Disordered" evidence="6">
    <location>
        <begin position="2654"/>
        <end position="2675"/>
    </location>
</feature>
<evidence type="ECO:0000259" key="8">
    <source>
        <dbReference type="PROSITE" id="PS50853"/>
    </source>
</evidence>
<feature type="compositionally biased region" description="Polar residues" evidence="6">
    <location>
        <begin position="2660"/>
        <end position="2675"/>
    </location>
</feature>
<dbReference type="SMART" id="SM00326">
    <property type="entry name" value="SH3"/>
    <property type="match status" value="3"/>
</dbReference>
<feature type="domain" description="SH3" evidence="7">
    <location>
        <begin position="2564"/>
        <end position="2631"/>
    </location>
</feature>
<keyword evidence="5" id="KW-0175">Coiled coil</keyword>
<dbReference type="PROSITE" id="PS50002">
    <property type="entry name" value="SH3"/>
    <property type="match status" value="3"/>
</dbReference>
<dbReference type="Gene3D" id="2.60.40.10">
    <property type="entry name" value="Immunoglobulins"/>
    <property type="match status" value="1"/>
</dbReference>
<accession>A0ABM4BKJ8</accession>
<feature type="coiled-coil region" evidence="5">
    <location>
        <begin position="597"/>
        <end position="652"/>
    </location>
</feature>
<sequence length="2896" mass="334563">MNRRKYTPSLLGRDSIWKSDSNLLERLSTDRRYNRSQSVSSLSYNQNKLETSKLIESMRYHISHLKSELLHEKNINKNLKREAFLNIQNIREEESIKYQRLLSAAEFKLQQNFDIELQKECDYLRQSFTLEINLLKKNYDEVLNCKKKLWLQEKDRIIMQNERSKINVKNELMEDINRIRKNYEKEILDLKGTIQSLNNELNMFKEKDFNRVEENRQVYELHQEELKKFKKEAEKSSKKQFSEIKKLNKYIEKLEKKPSHDKDTTAYEVEKVQHMLSPETKDFSLNMILEKSPYNNSEDFDIEGYIMEMPPILATKPHNDPERILHRKYIELCTLVRKLDGKNQQIAINNQELLNDLNELKKQHKPLEDKLTQLGKKNMDLSHLVRKYENKIKELQKDLSIKDEKLVHLQEVIQKKEKKMQHFKKIDNSKVKVEEFENLQRQFCEQLQIISELRHQIINKDVQIERISKQTKQLHLKEKRSLSLQSLDSLEVESDEEQIFFVNDKSEPIENNSFMDENAEIKHQLAILSKEHLKLQHTCNLLQKQMVESMDPERVELNREALKTDLLVSQAVISGLEKRVEELDKNQTCLCKIQDNNENSEENIRNSEKDIDDLHYKLISAESDLVQNSLQLHMLKEELREALDHNELLEFQIAEMEHSFKLKKKQAQPLLSFIEEEKDDFYLDSVKDCNAVSVRIGLKEMQINRGCDLSVQEMKTLSQAMGLIDRGIKDINALKESDENLRVKLVEIVNMYNDAKLQLISKEKELNKLLKEKSVAEEKELFTYELDISKKKCTFGLDKSEPLSEARLKIAELELKNDLLKTTILHMDDQQACLTAEEITLLQQKILQHQKCDEQLSVMKASYDELLKKLRKSEEKSEYVTCGKSICIPLKLSQEIEKLKEENKDLNKEVGLLRSKTNDVLFLALQTKNALNKEEQSTQTPVFEFLDFRSLEGSYVDVSENLTLLNESSVRLSDKNTNIYAFTHENINQTAQTDLLLSPVIIDDFHHTTPRTINSSLNTKCSYNQSTLTDLAAVKTTSSDFSKLPFMNDFFNQTTPREMARATAKNDLNQSTQTCMNEIIVTKDALNQTSDIRSQIKTVNFEQQTSFKDETSRRNSSSHIEDLKLLKNIVVEELMKVVVLNDVHCDPIVFLNDLGYPAELTGNSDTLSFESPFLNENQHLLDNKFIESVLKNYALTGKNKVTEKEIRDAVDNNQKTLDENAENKNVSELMHASLISKEGKEKTANLQWADIKKDYSSLSDFYLYLNESLKQQQSTPRNNPLASHRSNISSSSAFSCSIASQSSGCNSSQSNQTDSQISGDNLSDFKLNEKQFISLSSGTESFIRSLESNTPFSSPFFYSNARMGSECSTCGVTPPNNRNMPAKITSDLNSSTSTATSTSNDFKVISDRFDQLAGDFSETHFEIHDSFFINTMRFDAPLKAENLLGYEIGAKNEKLTDELIKSDCLKENSEFCKQDLFSSFDNMLFLNDQASSFNNHNKSQNLNKKNFLVKKKETYDKDEEKPFSITNKEYGDVMALLDYGKVLELQSFKSNEKSQEDFSYVSNFNKSLFDTSIRSSNIPKTFNFLPTKTLKENSDYIHSKLIVRDEDNIVKKDKVGLYETLGNFSLTNCYTNIKSPQTPRCLAPPPPTSVNSTLTPFCCPPAEMYVVGSSQNEKNPKESKSFQKKYSGVEEIILSCCPNSYSYLITSGTVSPNLKLDSQEVCTIKENSSSEDKFFFNTIKNELLSMDCLNSTIKNDKLHIGYVGPDVLQEDKEQEQTNNHSSCLNDFNTSSFDSKNVETNLGDISSSISSVNTSQIDTTSQYSVFQLDSKNDFNKFNNLPCPLLSKSCASTPLSDNKTISYKDDLEENTKLILPKISVVKNTQLEKSFISHESMHFSENINSFDPYLKRARSVIPDDFDSIESIKKNRSRSHSPVQHNLSSTFVKKGFFSSKHNKTPTISINDDNNKFKKNIKDDWSASNTFLNKLDLERREKNMNRNIPYHRQSILLSKSSLQKKDAKWNSYSDDLTFLRRRIAFIDAEKQSLERQLKYKENVIQSMQEELKEENENIILVEKKDKEIHLKSETISQLTQILERTKKELQIKSVECQRQELTIKQLRDELRAVVLEKKEIETKHNSQQIYLSKLELCETQLAQLTAKYDECCIHNHELIERVKNLEIGEKEFIDLERNLIELQVQLRDMEDVELHRDELLQKLNFVKKQRDEFLEKGRIVEEERNEFVRSNKTLEQYIIEWKKKTAEFKRTNQALKDRILNLERDKKELEDRVLEIQTERSQALAALNKIEVERDDLYRQLREVTAERNAAEARLADLEDYLSDHDHLEEGFHSLRLKVSELTRQRDDAEMLIPSYKVKVQTLKKKLREKEDSIMQLTHDIKKLSIAIENQTYIDLKQIKSISNYADNTKYLGGKSRPQGRGIVNYFSDSPNKHLNPSTSGDSYEEVVLQPNDTYSDESYTEYSLRSLRQKPRQYIALFNYEPKRSRELRLTKGDYVEVYGDVDTDGFYYAEVNGARGLVPSVYVEDVIEDDSSVNIYRGDRSPRYQSHGTNVRERKFVALYDYDPFTMGTTDRPDLQLSLTKGDKITVIGDIDVDGYYTALKKGARYLVPSNFVKEVSSQPHDHSHRHEQNHVHNNVVAKHSELPPNSHVSSANIGSSKIHKSSNNNQTFKGIIEVDEVVGPPYAPEDLKVHRVVTKQAVLLGWKLPVMNEYGQSNRCRVIGYRIWVNGKPKQDIKSATVTKALIEGLDLHGRVEFSIQTIGENGFCSEKCHFAITGALSTLTKENELLHQQNGDIYVALYDYDPFKSSPNPNPSLELKLSEGDLIKVTDKTRNDGFYFAEIRGNKGLVPSNFIERVNVSSSGHQIHEYDSQNRRVQFERGSTK</sequence>
<evidence type="ECO:0000256" key="2">
    <source>
        <dbReference type="ARBA" id="ARBA00022443"/>
    </source>
</evidence>
<evidence type="ECO:0000256" key="1">
    <source>
        <dbReference type="ARBA" id="ARBA00010749"/>
    </source>
</evidence>
<dbReference type="SUPFAM" id="SSF49265">
    <property type="entry name" value="Fibronectin type III"/>
    <property type="match status" value="1"/>
</dbReference>
<dbReference type="InterPro" id="IPR036116">
    <property type="entry name" value="FN3_sf"/>
</dbReference>
<dbReference type="SUPFAM" id="SSF50044">
    <property type="entry name" value="SH3-domain"/>
    <property type="match status" value="3"/>
</dbReference>
<dbReference type="InterPro" id="IPR003961">
    <property type="entry name" value="FN3_dom"/>
</dbReference>
<keyword evidence="9" id="KW-1185">Reference proteome</keyword>
<reference evidence="10" key="1">
    <citation type="submission" date="2025-08" db="UniProtKB">
        <authorList>
            <consortium name="RefSeq"/>
        </authorList>
    </citation>
    <scope>IDENTIFICATION</scope>
</reference>
<evidence type="ECO:0000259" key="7">
    <source>
        <dbReference type="PROSITE" id="PS50002"/>
    </source>
</evidence>
<feature type="coiled-coil region" evidence="5">
    <location>
        <begin position="343"/>
        <end position="412"/>
    </location>
</feature>
<keyword evidence="2 4" id="KW-0728">SH3 domain</keyword>
<feature type="coiled-coil region" evidence="5">
    <location>
        <begin position="2371"/>
        <end position="2398"/>
    </location>
</feature>
<feature type="coiled-coil region" evidence="5">
    <location>
        <begin position="2100"/>
        <end position="2134"/>
    </location>
</feature>
<dbReference type="InterPro" id="IPR001452">
    <property type="entry name" value="SH3_domain"/>
</dbReference>
<name>A0ABM4BKJ8_HYDVU</name>
<dbReference type="RefSeq" id="XP_065649574.1">
    <property type="nucleotide sequence ID" value="XM_065793502.1"/>
</dbReference>
<evidence type="ECO:0000256" key="3">
    <source>
        <dbReference type="ARBA" id="ARBA00022737"/>
    </source>
</evidence>
<dbReference type="Pfam" id="PF25523">
    <property type="entry name" value="Ig_RIMBP2"/>
    <property type="match status" value="1"/>
</dbReference>
<dbReference type="Pfam" id="PF07653">
    <property type="entry name" value="SH3_2"/>
    <property type="match status" value="2"/>
</dbReference>
<dbReference type="InterPro" id="IPR057884">
    <property type="entry name" value="FN3_RIM-BP1/2/3"/>
</dbReference>
<feature type="coiled-coil region" evidence="5">
    <location>
        <begin position="856"/>
        <end position="916"/>
    </location>
</feature>
<dbReference type="Proteomes" id="UP001652625">
    <property type="component" value="Chromosome 03"/>
</dbReference>